<organism evidence="1 2">
    <name type="scientific">Candidatus Onthousia faecipullorum</name>
    <dbReference type="NCBI Taxonomy" id="2840887"/>
    <lineage>
        <taxon>Bacteria</taxon>
        <taxon>Bacillati</taxon>
        <taxon>Bacillota</taxon>
        <taxon>Bacilli</taxon>
        <taxon>Candidatus Onthousia</taxon>
    </lineage>
</organism>
<dbReference type="InterPro" id="IPR010461">
    <property type="entry name" value="ComK"/>
</dbReference>
<name>A0A9D1GAQ8_9FIRM</name>
<dbReference type="GO" id="GO:0030420">
    <property type="term" value="P:establishment of competence for transformation"/>
    <property type="evidence" value="ECO:0007669"/>
    <property type="project" value="InterPro"/>
</dbReference>
<evidence type="ECO:0000313" key="2">
    <source>
        <dbReference type="Proteomes" id="UP000886833"/>
    </source>
</evidence>
<gene>
    <name evidence="1" type="ORF">IAB59_02425</name>
</gene>
<evidence type="ECO:0000313" key="1">
    <source>
        <dbReference type="EMBL" id="HIT37321.1"/>
    </source>
</evidence>
<dbReference type="AlphaFoldDB" id="A0A9D1GAQ8"/>
<dbReference type="EMBL" id="DVKQ01000030">
    <property type="protein sequence ID" value="HIT37321.1"/>
    <property type="molecule type" value="Genomic_DNA"/>
</dbReference>
<dbReference type="Proteomes" id="UP000886833">
    <property type="component" value="Unassembled WGS sequence"/>
</dbReference>
<protein>
    <submittedName>
        <fullName evidence="1">Competence protein ComK</fullName>
    </submittedName>
</protein>
<comment type="caution">
    <text evidence="1">The sequence shown here is derived from an EMBL/GenBank/DDBJ whole genome shotgun (WGS) entry which is preliminary data.</text>
</comment>
<sequence>MKDYEINDETLAIMPGGDLWDSVVVEDTCNYEVKMKPLEIVDYSCRYFGSSYEGRKIGAGEILNSGYKLPVMVEDTKNLIFFPTTSPIDDDCSWISLKNIKNYNKLTSTKTEVEFKNGKVLTVDISYNSFNNQVMRASRLESIIRSRKEKAK</sequence>
<dbReference type="Pfam" id="PF06338">
    <property type="entry name" value="ComK"/>
    <property type="match status" value="1"/>
</dbReference>
<accession>A0A9D1GAQ8</accession>
<proteinExistence type="predicted"/>
<reference evidence="1" key="2">
    <citation type="journal article" date="2021" name="PeerJ">
        <title>Extensive microbial diversity within the chicken gut microbiome revealed by metagenomics and culture.</title>
        <authorList>
            <person name="Gilroy R."/>
            <person name="Ravi A."/>
            <person name="Getino M."/>
            <person name="Pursley I."/>
            <person name="Horton D.L."/>
            <person name="Alikhan N.F."/>
            <person name="Baker D."/>
            <person name="Gharbi K."/>
            <person name="Hall N."/>
            <person name="Watson M."/>
            <person name="Adriaenssens E.M."/>
            <person name="Foster-Nyarko E."/>
            <person name="Jarju S."/>
            <person name="Secka A."/>
            <person name="Antonio M."/>
            <person name="Oren A."/>
            <person name="Chaudhuri R.R."/>
            <person name="La Ragione R."/>
            <person name="Hildebrand F."/>
            <person name="Pallen M.J."/>
        </authorList>
    </citation>
    <scope>NUCLEOTIDE SEQUENCE</scope>
    <source>
        <strain evidence="1">CHK195-26880</strain>
    </source>
</reference>
<reference evidence="1" key="1">
    <citation type="submission" date="2020-10" db="EMBL/GenBank/DDBJ databases">
        <authorList>
            <person name="Gilroy R."/>
        </authorList>
    </citation>
    <scope>NUCLEOTIDE SEQUENCE</scope>
    <source>
        <strain evidence="1">CHK195-26880</strain>
    </source>
</reference>